<dbReference type="InterPro" id="IPR005055">
    <property type="entry name" value="A10/PebIII"/>
</dbReference>
<protein>
    <submittedName>
        <fullName evidence="2">Chemosensory protein</fullName>
    </submittedName>
</protein>
<keyword evidence="1" id="KW-0732">Signal</keyword>
<feature type="chain" id="PRO_5001711092" evidence="1">
    <location>
        <begin position="17"/>
        <end position="115"/>
    </location>
</feature>
<gene>
    <name evidence="2" type="primary">CSP17</name>
</gene>
<sequence length="115" mass="13187">MKSFIILSCVVVLAFAQKYSGKLDSVDIKELFENDSMKTNIFNCFTEKGTCAPEFQEIKDLLTNPSTIDDNLSEAQLEKFKDAAKYMHEKYRSVYDELAAKNDPTGQWRKKYGLP</sequence>
<reference evidence="2" key="1">
    <citation type="journal article" date="2014" name="Insect Biochem. Mol. Biol.">
        <title>Antennal transcriptome analysis and comparison of olfactory genes in two sympatric defoliators, Dendrolimus houi and Dendrolimus kikuchii (Lepidoptera: Lasiocampidae).</title>
        <authorList>
            <person name="Zhang S."/>
            <person name="Zhang Z."/>
            <person name="Wang H."/>
            <person name="Kong X."/>
        </authorList>
    </citation>
    <scope>NUCLEOTIDE SEQUENCE</scope>
</reference>
<dbReference type="Gene3D" id="1.10.2080.10">
    <property type="entry name" value="Insect odorant-binding protein A10/Ejaculatory bulb-specific protein 3"/>
    <property type="match status" value="1"/>
</dbReference>
<dbReference type="SUPFAM" id="SSF100910">
    <property type="entry name" value="Chemosensory protein Csp2"/>
    <property type="match status" value="1"/>
</dbReference>
<feature type="signal peptide" evidence="1">
    <location>
        <begin position="1"/>
        <end position="16"/>
    </location>
</feature>
<dbReference type="EMBL" id="KF487629">
    <property type="protein sequence ID" value="AII01027.1"/>
    <property type="molecule type" value="mRNA"/>
</dbReference>
<accession>A0A076E7G1</accession>
<evidence type="ECO:0000256" key="1">
    <source>
        <dbReference type="SAM" id="SignalP"/>
    </source>
</evidence>
<name>A0A076E7G1_9NEOP</name>
<evidence type="ECO:0000313" key="2">
    <source>
        <dbReference type="EMBL" id="AII01027.1"/>
    </source>
</evidence>
<dbReference type="Pfam" id="PF03392">
    <property type="entry name" value="OS-D"/>
    <property type="match status" value="1"/>
</dbReference>
<dbReference type="PANTHER" id="PTHR11257:SF12">
    <property type="entry name" value="EJACULATORY BULB-SPECIFIC PROTEIN 3-RELATED"/>
    <property type="match status" value="1"/>
</dbReference>
<dbReference type="InterPro" id="IPR036682">
    <property type="entry name" value="OS_D_A10/PebIII_sf"/>
</dbReference>
<proteinExistence type="evidence at transcript level"/>
<dbReference type="AlphaFoldDB" id="A0A076E7G1"/>
<organism evidence="2">
    <name type="scientific">Dendrolimus houi</name>
    <dbReference type="NCBI Taxonomy" id="765132"/>
    <lineage>
        <taxon>Eukaryota</taxon>
        <taxon>Metazoa</taxon>
        <taxon>Ecdysozoa</taxon>
        <taxon>Arthropoda</taxon>
        <taxon>Hexapoda</taxon>
        <taxon>Insecta</taxon>
        <taxon>Pterygota</taxon>
        <taxon>Neoptera</taxon>
        <taxon>Endopterygota</taxon>
        <taxon>Lepidoptera</taxon>
        <taxon>Glossata</taxon>
        <taxon>Ditrysia</taxon>
        <taxon>Bombycoidea</taxon>
        <taxon>Lasiocampidae</taxon>
        <taxon>Dendrolimus</taxon>
    </lineage>
</organism>
<dbReference type="PANTHER" id="PTHR11257">
    <property type="entry name" value="CHEMOSENSORY PROTEIN-RELATED"/>
    <property type="match status" value="1"/>
</dbReference>